<dbReference type="InterPro" id="IPR000182">
    <property type="entry name" value="GNAT_dom"/>
</dbReference>
<dbReference type="RefSeq" id="WP_230107349.1">
    <property type="nucleotide sequence ID" value="NZ_AP024845.1"/>
</dbReference>
<feature type="domain" description="N-acetyltransferase" evidence="3">
    <location>
        <begin position="5"/>
        <end position="173"/>
    </location>
</feature>
<dbReference type="PANTHER" id="PTHR43072">
    <property type="entry name" value="N-ACETYLTRANSFERASE"/>
    <property type="match status" value="1"/>
</dbReference>
<evidence type="ECO:0000313" key="4">
    <source>
        <dbReference type="EMBL" id="BDZ76040.1"/>
    </source>
</evidence>
<dbReference type="Pfam" id="PF13420">
    <property type="entry name" value="Acetyltransf_4"/>
    <property type="match status" value="1"/>
</dbReference>
<reference evidence="5" key="1">
    <citation type="journal article" date="2023" name="Int. J. Syst. Evol. Microbiol.">
        <title>Claveliimonas bilis gen. nov., sp. nov., deoxycholic acid-producing bacteria isolated from human faeces, and reclassification of Sellimonas monacensis Zenner et al. 2021 as Claveliimonas monacensis comb. nov.</title>
        <authorList>
            <person name="Hisatomi A."/>
            <person name="Kastawa N.W.E.P.G."/>
            <person name="Song I."/>
            <person name="Ohkuma M."/>
            <person name="Fukiya S."/>
            <person name="Sakamoto M."/>
        </authorList>
    </citation>
    <scope>NUCLEOTIDE SEQUENCE [LARGE SCALE GENOMIC DNA]</scope>
    <source>
        <strain evidence="5">12BBH14</strain>
    </source>
</reference>
<evidence type="ECO:0000256" key="2">
    <source>
        <dbReference type="ARBA" id="ARBA00023315"/>
    </source>
</evidence>
<dbReference type="PANTHER" id="PTHR43072:SF23">
    <property type="entry name" value="UPF0039 PROTEIN C11D3.02C"/>
    <property type="match status" value="1"/>
</dbReference>
<keyword evidence="1" id="KW-0808">Transferase</keyword>
<dbReference type="SUPFAM" id="SSF55729">
    <property type="entry name" value="Acyl-CoA N-acyltransferases (Nat)"/>
    <property type="match status" value="1"/>
</dbReference>
<proteinExistence type="predicted"/>
<dbReference type="Proteomes" id="UP001305815">
    <property type="component" value="Chromosome"/>
</dbReference>
<organism evidence="4 5">
    <name type="scientific">Claveliimonas bilis</name>
    <dbReference type="NCBI Taxonomy" id="3028070"/>
    <lineage>
        <taxon>Bacteria</taxon>
        <taxon>Bacillati</taxon>
        <taxon>Bacillota</taxon>
        <taxon>Clostridia</taxon>
        <taxon>Lachnospirales</taxon>
        <taxon>Lachnospiraceae</taxon>
        <taxon>Claveliimonas</taxon>
    </lineage>
</organism>
<dbReference type="CDD" id="cd04301">
    <property type="entry name" value="NAT_SF"/>
    <property type="match status" value="1"/>
</dbReference>
<evidence type="ECO:0000313" key="5">
    <source>
        <dbReference type="Proteomes" id="UP001305815"/>
    </source>
</evidence>
<keyword evidence="2" id="KW-0012">Acyltransferase</keyword>
<dbReference type="EMBL" id="AP027742">
    <property type="protein sequence ID" value="BDZ76040.1"/>
    <property type="molecule type" value="Genomic_DNA"/>
</dbReference>
<sequence>MKHTVIVRMACLEDAPEILEIYRPYVEKTAITFEYEVPDLEEFRQRMTNILREHPYLVAEEDGEIIGYAYTGNFVGREAYSWSAETTIYIKEGQRKNGVGRKLYQALEDASRLRNIRNLNACIGYPEEEDEYLTKNSASFHEHLGYKLVGKFHNSGFKFGRWYHMIWMEKMIGDHEGDPGPVIPFPEISAEVLKEIGIEKQKLPS</sequence>
<dbReference type="Gene3D" id="3.40.630.30">
    <property type="match status" value="1"/>
</dbReference>
<protein>
    <submittedName>
        <fullName evidence="4">GNAT family N-acetyltransferase</fullName>
    </submittedName>
</protein>
<keyword evidence="5" id="KW-1185">Reference proteome</keyword>
<evidence type="ECO:0000256" key="1">
    <source>
        <dbReference type="ARBA" id="ARBA00022679"/>
    </source>
</evidence>
<evidence type="ECO:0000259" key="3">
    <source>
        <dbReference type="PROSITE" id="PS51186"/>
    </source>
</evidence>
<accession>A0ABM8I3A9</accession>
<dbReference type="InterPro" id="IPR016181">
    <property type="entry name" value="Acyl_CoA_acyltransferase"/>
</dbReference>
<name>A0ABM8I3A9_9FIRM</name>
<dbReference type="PROSITE" id="PS51186">
    <property type="entry name" value="GNAT"/>
    <property type="match status" value="1"/>
</dbReference>
<gene>
    <name evidence="4" type="ORF">Lac1_02230</name>
</gene>